<sequence>MDSHSEDMDSHNNDMDQHTNETDSHADDMDSHTNDLDSQSNETNSLIHDTDLHNNCTEYCNHGSTPLQTRIKQFQEIIHLNRQLKPNTPCRNTTGDLAFNYLLCFETKSFVPIPTATNE</sequence>
<name>A0A9D4JE86_DREPO</name>
<protein>
    <submittedName>
        <fullName evidence="2">Uncharacterized protein</fullName>
    </submittedName>
</protein>
<evidence type="ECO:0000256" key="1">
    <source>
        <dbReference type="SAM" id="MobiDB-lite"/>
    </source>
</evidence>
<dbReference type="EMBL" id="JAIWYP010000006">
    <property type="protein sequence ID" value="KAH3808550.1"/>
    <property type="molecule type" value="Genomic_DNA"/>
</dbReference>
<reference evidence="2" key="2">
    <citation type="submission" date="2020-11" db="EMBL/GenBank/DDBJ databases">
        <authorList>
            <person name="McCartney M.A."/>
            <person name="Auch B."/>
            <person name="Kono T."/>
            <person name="Mallez S."/>
            <person name="Becker A."/>
            <person name="Gohl D.M."/>
            <person name="Silverstein K.A.T."/>
            <person name="Koren S."/>
            <person name="Bechman K.B."/>
            <person name="Herman A."/>
            <person name="Abrahante J.E."/>
            <person name="Garbe J."/>
        </authorList>
    </citation>
    <scope>NUCLEOTIDE SEQUENCE</scope>
    <source>
        <strain evidence="2">Duluth1</strain>
        <tissue evidence="2">Whole animal</tissue>
    </source>
</reference>
<dbReference type="Proteomes" id="UP000828390">
    <property type="component" value="Unassembled WGS sequence"/>
</dbReference>
<keyword evidence="3" id="KW-1185">Reference proteome</keyword>
<feature type="compositionally biased region" description="Basic and acidic residues" evidence="1">
    <location>
        <begin position="1"/>
        <end position="35"/>
    </location>
</feature>
<reference evidence="2" key="1">
    <citation type="journal article" date="2019" name="bioRxiv">
        <title>The Genome of the Zebra Mussel, Dreissena polymorpha: A Resource for Invasive Species Research.</title>
        <authorList>
            <person name="McCartney M.A."/>
            <person name="Auch B."/>
            <person name="Kono T."/>
            <person name="Mallez S."/>
            <person name="Zhang Y."/>
            <person name="Obille A."/>
            <person name="Becker A."/>
            <person name="Abrahante J.E."/>
            <person name="Garbe J."/>
            <person name="Badalamenti J.P."/>
            <person name="Herman A."/>
            <person name="Mangelson H."/>
            <person name="Liachko I."/>
            <person name="Sullivan S."/>
            <person name="Sone E.D."/>
            <person name="Koren S."/>
            <person name="Silverstein K.A.T."/>
            <person name="Beckman K.B."/>
            <person name="Gohl D.M."/>
        </authorList>
    </citation>
    <scope>NUCLEOTIDE SEQUENCE</scope>
    <source>
        <strain evidence="2">Duluth1</strain>
        <tissue evidence="2">Whole animal</tissue>
    </source>
</reference>
<dbReference type="AlphaFoldDB" id="A0A9D4JE86"/>
<gene>
    <name evidence="2" type="ORF">DPMN_136907</name>
</gene>
<proteinExistence type="predicted"/>
<feature type="region of interest" description="Disordered" evidence="1">
    <location>
        <begin position="1"/>
        <end position="48"/>
    </location>
</feature>
<evidence type="ECO:0000313" key="2">
    <source>
        <dbReference type="EMBL" id="KAH3808550.1"/>
    </source>
</evidence>
<accession>A0A9D4JE86</accession>
<organism evidence="2 3">
    <name type="scientific">Dreissena polymorpha</name>
    <name type="common">Zebra mussel</name>
    <name type="synonym">Mytilus polymorpha</name>
    <dbReference type="NCBI Taxonomy" id="45954"/>
    <lineage>
        <taxon>Eukaryota</taxon>
        <taxon>Metazoa</taxon>
        <taxon>Spiralia</taxon>
        <taxon>Lophotrochozoa</taxon>
        <taxon>Mollusca</taxon>
        <taxon>Bivalvia</taxon>
        <taxon>Autobranchia</taxon>
        <taxon>Heteroconchia</taxon>
        <taxon>Euheterodonta</taxon>
        <taxon>Imparidentia</taxon>
        <taxon>Neoheterodontei</taxon>
        <taxon>Myida</taxon>
        <taxon>Dreissenoidea</taxon>
        <taxon>Dreissenidae</taxon>
        <taxon>Dreissena</taxon>
    </lineage>
</organism>
<comment type="caution">
    <text evidence="2">The sequence shown here is derived from an EMBL/GenBank/DDBJ whole genome shotgun (WGS) entry which is preliminary data.</text>
</comment>
<evidence type="ECO:0000313" key="3">
    <source>
        <dbReference type="Proteomes" id="UP000828390"/>
    </source>
</evidence>
<feature type="compositionally biased region" description="Polar residues" evidence="1">
    <location>
        <begin position="36"/>
        <end position="48"/>
    </location>
</feature>